<evidence type="ECO:0000259" key="1">
    <source>
        <dbReference type="Pfam" id="PF20150"/>
    </source>
</evidence>
<accession>A0ABR1R698</accession>
<dbReference type="PANTHER" id="PTHR35910">
    <property type="entry name" value="2EXR DOMAIN-CONTAINING PROTEIN"/>
    <property type="match status" value="1"/>
</dbReference>
<organism evidence="2 3">
    <name type="scientific">Apiospora marii</name>
    <dbReference type="NCBI Taxonomy" id="335849"/>
    <lineage>
        <taxon>Eukaryota</taxon>
        <taxon>Fungi</taxon>
        <taxon>Dikarya</taxon>
        <taxon>Ascomycota</taxon>
        <taxon>Pezizomycotina</taxon>
        <taxon>Sordariomycetes</taxon>
        <taxon>Xylariomycetidae</taxon>
        <taxon>Amphisphaeriales</taxon>
        <taxon>Apiosporaceae</taxon>
        <taxon>Apiospora</taxon>
    </lineage>
</organism>
<reference evidence="2 3" key="1">
    <citation type="submission" date="2023-01" db="EMBL/GenBank/DDBJ databases">
        <title>Analysis of 21 Apiospora genomes using comparative genomics revels a genus with tremendous synthesis potential of carbohydrate active enzymes and secondary metabolites.</title>
        <authorList>
            <person name="Sorensen T."/>
        </authorList>
    </citation>
    <scope>NUCLEOTIDE SEQUENCE [LARGE SCALE GENOMIC DNA]</scope>
    <source>
        <strain evidence="2 3">CBS 20057</strain>
    </source>
</reference>
<dbReference type="Proteomes" id="UP001396898">
    <property type="component" value="Unassembled WGS sequence"/>
</dbReference>
<dbReference type="Pfam" id="PF20150">
    <property type="entry name" value="2EXR"/>
    <property type="match status" value="1"/>
</dbReference>
<evidence type="ECO:0000313" key="2">
    <source>
        <dbReference type="EMBL" id="KAK8001314.1"/>
    </source>
</evidence>
<dbReference type="EMBL" id="JAQQWI010000018">
    <property type="protein sequence ID" value="KAK8001314.1"/>
    <property type="molecule type" value="Genomic_DNA"/>
</dbReference>
<dbReference type="InterPro" id="IPR045518">
    <property type="entry name" value="2EXR"/>
</dbReference>
<sequence length="288" mass="32504">MAPSQPPLFSPYKKLHCIENGLAAKPPQFTLFPKLPPELQLMIWEHAASEPHILQLNLAKRHGRQTELGGFVTESLEMKCIYNQQSPLLTACRASRCAFLRVPGTVQSAFGLGAPLKGGRGVLWRPNMDLVVLDRSFTRGDLDLIMGSEVIRHLAVHYDLARELFSESSSPFQTEKGRRQWWRRLGFRNLRTWEIYAPWIVSSGPLANASKATRDFMGILGGTHHFFAGWIDRLDALQAVNGLRRNGPHIVWVPPRQDQSCAYKKLFGLFERVRGGPEQLLGRPIFGV</sequence>
<comment type="caution">
    <text evidence="2">The sequence shown here is derived from an EMBL/GenBank/DDBJ whole genome shotgun (WGS) entry which is preliminary data.</text>
</comment>
<keyword evidence="3" id="KW-1185">Reference proteome</keyword>
<name>A0ABR1R698_9PEZI</name>
<gene>
    <name evidence="2" type="ORF">PG991_013536</name>
</gene>
<dbReference type="PANTHER" id="PTHR35910:SF6">
    <property type="entry name" value="2EXR DOMAIN-CONTAINING PROTEIN"/>
    <property type="match status" value="1"/>
</dbReference>
<protein>
    <recommendedName>
        <fullName evidence="1">2EXR domain-containing protein</fullName>
    </recommendedName>
</protein>
<feature type="domain" description="2EXR" evidence="1">
    <location>
        <begin position="29"/>
        <end position="129"/>
    </location>
</feature>
<evidence type="ECO:0000313" key="3">
    <source>
        <dbReference type="Proteomes" id="UP001396898"/>
    </source>
</evidence>
<proteinExistence type="predicted"/>